<dbReference type="SMART" id="SM00248">
    <property type="entry name" value="ANK"/>
    <property type="match status" value="15"/>
</dbReference>
<evidence type="ECO:0000256" key="4">
    <source>
        <dbReference type="SAM" id="MobiDB-lite"/>
    </source>
</evidence>
<dbReference type="PRINTS" id="PR01415">
    <property type="entry name" value="ANKYRIN"/>
</dbReference>
<feature type="repeat" description="ANK" evidence="3">
    <location>
        <begin position="359"/>
        <end position="391"/>
    </location>
</feature>
<accession>A0AAJ0FC88</accession>
<dbReference type="Gene3D" id="1.25.40.20">
    <property type="entry name" value="Ankyrin repeat-containing domain"/>
    <property type="match status" value="5"/>
</dbReference>
<sequence length="1510" mass="167995">MEEDSPSPSKSGAPDTAMSVLECAKEGDLDGLIELLKDPDVDLNVKDEEDVNASDDYSQTPLHEAVWSGNIETVRLLIQAGVSLDAKDDDGRTPISWAAAKGHTEIVNLLLGKTPDAVNILDNTSEGPLHWAAKNGEVDVVKLLIEKGANFDQTDLAYHQTPISWAAENGHTDVVKELVNAGANINIPDTENRLPLNIASTYDHVDVVHFLLSQVSKDGSYVDKSSRSLLSWAAEYPSPPERVVEKLVSSHDVESQDDIGRTALHYAARGGQVDSIITLLDAGAKIDAVDKSGGPPLTLAARQGHTASAKVLVEKGSNVNFQDNDGYTALLNASKNGHSECVEFLLSHGPNLELKDNTWGQSALAWAAENGYLDVVKLLVGAGSDIHSRALSGRTTVAFAVELDGPDMLEVMIEHPSKDTKDGRIRTHAAEEAIWYSCSPGCDEEAAIGNEAYLEALDKDGRTVLSWAAERGDMDELRVLGTKDLNWDLPDDIGRTPLSWAAERGTAEAVHFLLDDQRKVAIDSKDENDRTPLSWAATNKTQEAREIVKALLEWPAAVNVDATHSKFRAPEKSGKAAGKAPLRKGAMADSKDRSGRTPLSWAAQYGHVAVVEELLGRVSSKIKPTGTHAGPRQEEQVQLKRTEPDERKAVTGKLKVAKPQESRGKDDGEGVRIRVLVEVDSVDNEEHTPLYYAAMNRHDQAVGALLDHGANPKRRFGVRTLLQLLNDKDGTFSAVRNTIKRKSKDDNLTERIEGSDSVDSEFKAMVVYFRKGTEGPLPYDLLSVQKLLDERESAPTDQVLCCKWLHLPANNMRWVEILMAKHFRTAGAQYEMHYKDVLNETWTGHQHRTDTKWSYHARYMHPDCHSLTLPSGKRQPRTETRRDKLTNVAEKGTLVQEETSDKEGEKKAAKPQHDMKENAINLDQQPSSLPLKGCVLFMPFLHWEMKEELDKLKKIMKEKKDKKDGQSASRIKGTEMSEKTTLNGTEKLYWMYLDEEHPLHPRRTLDQYYYHNLDNTDERDADQTVSRYFQKRRHNSGVKSPGVETKEVLTMVDQLWMWVLPQCGKSPATVITAFPQRSNRISGERQKPTTALMDNIIARYLGAIPPRHGYDLARMIAAECSRIYFDSASGRDDSIQFSDIYSKSIAALADQETKRFRKFQHAIKPAAETSSEVVPHDEVVKKLIDIVEDIKDLRIIKDIQDELNMMLSVFTKQTEVFKAMSKIIQEEEAQATSSAGVILGLASPLSVAERNIREVQDLSRFAERVSDAIKQLLDLKNKQANVMEQHMTTHLITEIVSLNKATDKQGKTLMAFTFITIVFLPLSFMTSFLAINIAEFPHKNPESLSLAFVAKYTFSISIGFTIPCVVLAFNMARLSKLFKKALKLFNGRSPKTKVADEEKAWNYFMVVWVENFGSRGTEPVGSKEERGWSQTKGLRDRKVREEKATERPRSKAQSPDQAVNMSSQTAEAHLRVGVGVAMLVVEDADQQGLEPLVRVADLVEEPQGARLVGV</sequence>
<keyword evidence="5" id="KW-1133">Transmembrane helix</keyword>
<dbReference type="Proteomes" id="UP001244011">
    <property type="component" value="Unassembled WGS sequence"/>
</dbReference>
<feature type="region of interest" description="Disordered" evidence="4">
    <location>
        <begin position="1416"/>
        <end position="1463"/>
    </location>
</feature>
<evidence type="ECO:0000256" key="1">
    <source>
        <dbReference type="ARBA" id="ARBA00022737"/>
    </source>
</evidence>
<keyword evidence="2 3" id="KW-0040">ANK repeat</keyword>
<feature type="repeat" description="ANK" evidence="3">
    <location>
        <begin position="57"/>
        <end position="89"/>
    </location>
</feature>
<feature type="repeat" description="ANK" evidence="3">
    <location>
        <begin position="292"/>
        <end position="324"/>
    </location>
</feature>
<evidence type="ECO:0000313" key="6">
    <source>
        <dbReference type="EMBL" id="KAK1763331.1"/>
    </source>
</evidence>
<dbReference type="Pfam" id="PF01544">
    <property type="entry name" value="CorA"/>
    <property type="match status" value="1"/>
</dbReference>
<reference evidence="6" key="1">
    <citation type="submission" date="2023-06" db="EMBL/GenBank/DDBJ databases">
        <title>Genome-scale phylogeny and comparative genomics of the fungal order Sordariales.</title>
        <authorList>
            <consortium name="Lawrence Berkeley National Laboratory"/>
            <person name="Hensen N."/>
            <person name="Bonometti L."/>
            <person name="Westerberg I."/>
            <person name="Brannstrom I.O."/>
            <person name="Guillou S."/>
            <person name="Cros-Aarteil S."/>
            <person name="Calhoun S."/>
            <person name="Haridas S."/>
            <person name="Kuo A."/>
            <person name="Mondo S."/>
            <person name="Pangilinan J."/>
            <person name="Riley R."/>
            <person name="Labutti K."/>
            <person name="Andreopoulos B."/>
            <person name="Lipzen A."/>
            <person name="Chen C."/>
            <person name="Yanf M."/>
            <person name="Daum C."/>
            <person name="Ng V."/>
            <person name="Clum A."/>
            <person name="Steindorff A."/>
            <person name="Ohm R."/>
            <person name="Martin F."/>
            <person name="Silar P."/>
            <person name="Natvig D."/>
            <person name="Lalanne C."/>
            <person name="Gautier V."/>
            <person name="Ament-Velasquez S.L."/>
            <person name="Kruys A."/>
            <person name="Hutchinson M.I."/>
            <person name="Powell A.J."/>
            <person name="Barry K."/>
            <person name="Miller A.N."/>
            <person name="Grigoriev I.V."/>
            <person name="Debuchy R."/>
            <person name="Gladieux P."/>
            <person name="Thoren M.H."/>
            <person name="Johannesson H."/>
        </authorList>
    </citation>
    <scope>NUCLEOTIDE SEQUENCE</scope>
    <source>
        <strain evidence="6">8032-3</strain>
    </source>
</reference>
<dbReference type="GO" id="GO:0046873">
    <property type="term" value="F:metal ion transmembrane transporter activity"/>
    <property type="evidence" value="ECO:0007669"/>
    <property type="project" value="InterPro"/>
</dbReference>
<dbReference type="Pfam" id="PF00023">
    <property type="entry name" value="Ank"/>
    <property type="match status" value="3"/>
</dbReference>
<feature type="compositionally biased region" description="Basic and acidic residues" evidence="4">
    <location>
        <begin position="899"/>
        <end position="914"/>
    </location>
</feature>
<feature type="compositionally biased region" description="Basic and acidic residues" evidence="4">
    <location>
        <begin position="1421"/>
        <end position="1449"/>
    </location>
</feature>
<feature type="repeat" description="ANK" evidence="3">
    <location>
        <begin position="259"/>
        <end position="291"/>
    </location>
</feature>
<name>A0AAJ0FC88_9PEZI</name>
<evidence type="ECO:0000256" key="2">
    <source>
        <dbReference type="ARBA" id="ARBA00023043"/>
    </source>
</evidence>
<feature type="repeat" description="ANK" evidence="3">
    <location>
        <begin position="90"/>
        <end position="111"/>
    </location>
</feature>
<feature type="repeat" description="ANK" evidence="3">
    <location>
        <begin position="158"/>
        <end position="190"/>
    </location>
</feature>
<evidence type="ECO:0000256" key="5">
    <source>
        <dbReference type="SAM" id="Phobius"/>
    </source>
</evidence>
<feature type="repeat" description="ANK" evidence="3">
    <location>
        <begin position="124"/>
        <end position="156"/>
    </location>
</feature>
<feature type="repeat" description="ANK" evidence="3">
    <location>
        <begin position="594"/>
        <end position="615"/>
    </location>
</feature>
<dbReference type="Gene3D" id="1.20.58.340">
    <property type="entry name" value="Magnesium transport protein CorA, transmembrane region"/>
    <property type="match status" value="1"/>
</dbReference>
<dbReference type="PROSITE" id="PS50297">
    <property type="entry name" value="ANK_REP_REGION"/>
    <property type="match status" value="10"/>
</dbReference>
<evidence type="ECO:0000313" key="7">
    <source>
        <dbReference type="Proteomes" id="UP001244011"/>
    </source>
</evidence>
<feature type="compositionally biased region" description="Basic and acidic residues" evidence="4">
    <location>
        <begin position="876"/>
        <end position="885"/>
    </location>
</feature>
<protein>
    <submittedName>
        <fullName evidence="6">Ankyrin repeat-containing domain protein</fullName>
    </submittedName>
</protein>
<feature type="region of interest" description="Disordered" evidence="4">
    <location>
        <begin position="568"/>
        <end position="596"/>
    </location>
</feature>
<dbReference type="RefSeq" id="XP_060279544.1">
    <property type="nucleotide sequence ID" value="XM_060432864.1"/>
</dbReference>
<dbReference type="GO" id="GO:0016020">
    <property type="term" value="C:membrane"/>
    <property type="evidence" value="ECO:0007669"/>
    <property type="project" value="InterPro"/>
</dbReference>
<feature type="repeat" description="ANK" evidence="3">
    <location>
        <begin position="325"/>
        <end position="357"/>
    </location>
</feature>
<feature type="region of interest" description="Disordered" evidence="4">
    <location>
        <begin position="621"/>
        <end position="667"/>
    </location>
</feature>
<dbReference type="PANTHER" id="PTHR24173:SF74">
    <property type="entry name" value="ANKYRIN REPEAT DOMAIN-CONTAINING PROTEIN 16"/>
    <property type="match status" value="1"/>
</dbReference>
<comment type="caution">
    <text evidence="6">The sequence shown here is derived from an EMBL/GenBank/DDBJ whole genome shotgun (WGS) entry which is preliminary data.</text>
</comment>
<keyword evidence="1" id="KW-0677">Repeat</keyword>
<dbReference type="SUPFAM" id="SSF48403">
    <property type="entry name" value="Ankyrin repeat"/>
    <property type="match status" value="3"/>
</dbReference>
<evidence type="ECO:0000256" key="3">
    <source>
        <dbReference type="PROSITE-ProRule" id="PRU00023"/>
    </source>
</evidence>
<dbReference type="PANTHER" id="PTHR24173">
    <property type="entry name" value="ANKYRIN REPEAT CONTAINING"/>
    <property type="match status" value="1"/>
</dbReference>
<feature type="repeat" description="ANK" evidence="3">
    <location>
        <begin position="685"/>
        <end position="711"/>
    </location>
</feature>
<keyword evidence="5" id="KW-0812">Transmembrane</keyword>
<feature type="compositionally biased region" description="Basic and acidic residues" evidence="4">
    <location>
        <begin position="631"/>
        <end position="649"/>
    </location>
</feature>
<dbReference type="InterPro" id="IPR002110">
    <property type="entry name" value="Ankyrin_rpt"/>
</dbReference>
<dbReference type="InterPro" id="IPR002523">
    <property type="entry name" value="MgTranspt_CorA/ZnTranspt_ZntB"/>
</dbReference>
<dbReference type="EMBL" id="MU839028">
    <property type="protein sequence ID" value="KAK1763331.1"/>
    <property type="molecule type" value="Genomic_DNA"/>
</dbReference>
<dbReference type="GeneID" id="85316051"/>
<feature type="compositionally biased region" description="Polar residues" evidence="4">
    <location>
        <begin position="1451"/>
        <end position="1463"/>
    </location>
</feature>
<dbReference type="PROSITE" id="PS50088">
    <property type="entry name" value="ANK_REPEAT"/>
    <property type="match status" value="10"/>
</dbReference>
<feature type="transmembrane region" description="Helical" evidence="5">
    <location>
        <begin position="1309"/>
        <end position="1334"/>
    </location>
</feature>
<proteinExistence type="predicted"/>
<gene>
    <name evidence="6" type="ORF">QBC33DRAFT_622953</name>
</gene>
<dbReference type="Pfam" id="PF12796">
    <property type="entry name" value="Ank_2"/>
    <property type="match status" value="4"/>
</dbReference>
<organism evidence="6 7">
    <name type="scientific">Phialemonium atrogriseum</name>
    <dbReference type="NCBI Taxonomy" id="1093897"/>
    <lineage>
        <taxon>Eukaryota</taxon>
        <taxon>Fungi</taxon>
        <taxon>Dikarya</taxon>
        <taxon>Ascomycota</taxon>
        <taxon>Pezizomycotina</taxon>
        <taxon>Sordariomycetes</taxon>
        <taxon>Sordariomycetidae</taxon>
        <taxon>Cephalothecales</taxon>
        <taxon>Cephalothecaceae</taxon>
        <taxon>Phialemonium</taxon>
    </lineage>
</organism>
<dbReference type="InterPro" id="IPR036770">
    <property type="entry name" value="Ankyrin_rpt-contain_sf"/>
</dbReference>
<feature type="region of interest" description="Disordered" evidence="4">
    <location>
        <begin position="866"/>
        <end position="914"/>
    </location>
</feature>
<feature type="region of interest" description="Disordered" evidence="4">
    <location>
        <begin position="958"/>
        <end position="978"/>
    </location>
</feature>
<feature type="compositionally biased region" description="Basic and acidic residues" evidence="4">
    <location>
        <begin position="658"/>
        <end position="667"/>
    </location>
</feature>
<keyword evidence="7" id="KW-1185">Reference proteome</keyword>
<feature type="transmembrane region" description="Helical" evidence="5">
    <location>
        <begin position="1354"/>
        <end position="1372"/>
    </location>
</feature>
<keyword evidence="5" id="KW-0472">Membrane</keyword>